<name>A0ABD1S1H8_9LAMI</name>
<evidence type="ECO:0000313" key="3">
    <source>
        <dbReference type="Proteomes" id="UP001604277"/>
    </source>
</evidence>
<accession>A0ABD1S1H8</accession>
<organism evidence="2 3">
    <name type="scientific">Forsythia ovata</name>
    <dbReference type="NCBI Taxonomy" id="205694"/>
    <lineage>
        <taxon>Eukaryota</taxon>
        <taxon>Viridiplantae</taxon>
        <taxon>Streptophyta</taxon>
        <taxon>Embryophyta</taxon>
        <taxon>Tracheophyta</taxon>
        <taxon>Spermatophyta</taxon>
        <taxon>Magnoliopsida</taxon>
        <taxon>eudicotyledons</taxon>
        <taxon>Gunneridae</taxon>
        <taxon>Pentapetalae</taxon>
        <taxon>asterids</taxon>
        <taxon>lamiids</taxon>
        <taxon>Lamiales</taxon>
        <taxon>Oleaceae</taxon>
        <taxon>Forsythieae</taxon>
        <taxon>Forsythia</taxon>
    </lineage>
</organism>
<evidence type="ECO:0000313" key="2">
    <source>
        <dbReference type="EMBL" id="KAL2494570.1"/>
    </source>
</evidence>
<gene>
    <name evidence="2" type="ORF">Fot_38327</name>
</gene>
<feature type="region of interest" description="Disordered" evidence="1">
    <location>
        <begin position="101"/>
        <end position="139"/>
    </location>
</feature>
<keyword evidence="3" id="KW-1185">Reference proteome</keyword>
<dbReference type="EMBL" id="JBFOLJ010000011">
    <property type="protein sequence ID" value="KAL2494570.1"/>
    <property type="molecule type" value="Genomic_DNA"/>
</dbReference>
<proteinExistence type="predicted"/>
<reference evidence="3" key="1">
    <citation type="submission" date="2024-07" db="EMBL/GenBank/DDBJ databases">
        <title>Two chromosome-level genome assemblies of Korean endemic species Abeliophyllum distichum and Forsythia ovata (Oleaceae).</title>
        <authorList>
            <person name="Jang H."/>
        </authorList>
    </citation>
    <scope>NUCLEOTIDE SEQUENCE [LARGE SCALE GENOMIC DNA]</scope>
</reference>
<dbReference type="AlphaFoldDB" id="A0ABD1S1H8"/>
<sequence length="261" mass="29425">MEIISDSIHYNSKTLNVFLTLSNSVLALHHKKGSILPSVVSQQPIIPDSLWKKGSNLKNAHHHPPLIPPPPQNQENIINTEQTDSLGSPIYLDYDHATTTNASTSSIQESEVPREFLTNSPDFPQTHDSPPQENHGGIQEPVHQTKENNLDDDIVLLMQLLGLSHCEEPNKREESFNVGCDDEFYRKILGMKGPKNEKEAERLEGWINHFLNDEKKEPFRLAHLLLGKAIVLHSENNSDDFGGFEFPSTIDEFLQNDPPTD</sequence>
<evidence type="ECO:0000256" key="1">
    <source>
        <dbReference type="SAM" id="MobiDB-lite"/>
    </source>
</evidence>
<feature type="region of interest" description="Disordered" evidence="1">
    <location>
        <begin position="56"/>
        <end position="77"/>
    </location>
</feature>
<protein>
    <submittedName>
        <fullName evidence="2">Uncharacterized protein</fullName>
    </submittedName>
</protein>
<dbReference type="Proteomes" id="UP001604277">
    <property type="component" value="Unassembled WGS sequence"/>
</dbReference>
<comment type="caution">
    <text evidence="2">The sequence shown here is derived from an EMBL/GenBank/DDBJ whole genome shotgun (WGS) entry which is preliminary data.</text>
</comment>
<feature type="compositionally biased region" description="Polar residues" evidence="1">
    <location>
        <begin position="117"/>
        <end position="132"/>
    </location>
</feature>